<dbReference type="EMBL" id="LJIJ01009070">
    <property type="protein sequence ID" value="ODM59403.1"/>
    <property type="molecule type" value="Genomic_DNA"/>
</dbReference>
<evidence type="ECO:0000256" key="9">
    <source>
        <dbReference type="ARBA" id="ARBA00048017"/>
    </source>
</evidence>
<evidence type="ECO:0000256" key="6">
    <source>
        <dbReference type="ARBA" id="ARBA00025774"/>
    </source>
</evidence>
<proteinExistence type="inferred from homology"/>
<evidence type="ECO:0000313" key="13">
    <source>
        <dbReference type="EMBL" id="ODM59403.1"/>
    </source>
</evidence>
<evidence type="ECO:0000313" key="14">
    <source>
        <dbReference type="Proteomes" id="UP000094527"/>
    </source>
</evidence>
<protein>
    <recommendedName>
        <fullName evidence="8">N-alpha-acetyltransferase 60</fullName>
        <ecNumber evidence="7">2.3.1.259</ecNumber>
        <ecNumber evidence="1">2.3.1.48</ecNumber>
    </recommendedName>
</protein>
<dbReference type="STRING" id="48709.A0A1D2M0H0"/>
<evidence type="ECO:0000256" key="1">
    <source>
        <dbReference type="ARBA" id="ARBA00013184"/>
    </source>
</evidence>
<feature type="compositionally biased region" description="Low complexity" evidence="11">
    <location>
        <begin position="51"/>
        <end position="80"/>
    </location>
</feature>
<dbReference type="GO" id="GO:0000139">
    <property type="term" value="C:Golgi membrane"/>
    <property type="evidence" value="ECO:0007669"/>
    <property type="project" value="TreeGrafter"/>
</dbReference>
<dbReference type="PROSITE" id="PS51186">
    <property type="entry name" value="GNAT"/>
    <property type="match status" value="1"/>
</dbReference>
<feature type="region of interest" description="Disordered" evidence="11">
    <location>
        <begin position="38"/>
        <end position="80"/>
    </location>
</feature>
<organism evidence="13 14">
    <name type="scientific">Orchesella cincta</name>
    <name type="common">Springtail</name>
    <name type="synonym">Podura cincta</name>
    <dbReference type="NCBI Taxonomy" id="48709"/>
    <lineage>
        <taxon>Eukaryota</taxon>
        <taxon>Metazoa</taxon>
        <taxon>Ecdysozoa</taxon>
        <taxon>Arthropoda</taxon>
        <taxon>Hexapoda</taxon>
        <taxon>Collembola</taxon>
        <taxon>Entomobryomorpha</taxon>
        <taxon>Entomobryoidea</taxon>
        <taxon>Orchesellidae</taxon>
        <taxon>Orchesellinae</taxon>
        <taxon>Orchesella</taxon>
    </lineage>
</organism>
<evidence type="ECO:0000256" key="10">
    <source>
        <dbReference type="ARBA" id="ARBA00048848"/>
    </source>
</evidence>
<dbReference type="EC" id="2.3.1.48" evidence="1"/>
<sequence length="301" mass="33713">MSNFSFYAPIDKGPACYQSASTNGLYVGRTTTQYLFSATPTKENGKSDSRTSLISSTDSNGSSLGSVRSETSVISSSSPDSKKALISNQVQLRFLNPGDYETVKKLCEEWFPVEYPAKWFEAITSDTNLFSLAAVLDGTIVGLIVAELKQGKDLNREDRDILCDSQLRYTAAYILSLGVVDANRRQGIGSLLLSSLLDHLSTLQCKAVFLHVLTSNDPALHFYEKHRFRVHKFLPYYYSIGGRARDGFTYVLYLNGGHGPWGFHEYVQHFCEVTAKEVCSFPHWFANQVRRVVHSIITFVR</sequence>
<evidence type="ECO:0000256" key="7">
    <source>
        <dbReference type="ARBA" id="ARBA00026111"/>
    </source>
</evidence>
<reference evidence="13 14" key="1">
    <citation type="journal article" date="2016" name="Genome Biol. Evol.">
        <title>Gene Family Evolution Reflects Adaptation to Soil Environmental Stressors in the Genome of the Collembolan Orchesella cincta.</title>
        <authorList>
            <person name="Faddeeva-Vakhrusheva A."/>
            <person name="Derks M.F."/>
            <person name="Anvar S.Y."/>
            <person name="Agamennone V."/>
            <person name="Suring W."/>
            <person name="Smit S."/>
            <person name="van Straalen N.M."/>
            <person name="Roelofs D."/>
        </authorList>
    </citation>
    <scope>NUCLEOTIDE SEQUENCE [LARGE SCALE GENOMIC DNA]</scope>
    <source>
        <tissue evidence="13">Mixed pool</tissue>
    </source>
</reference>
<evidence type="ECO:0000256" key="4">
    <source>
        <dbReference type="ARBA" id="ARBA00022853"/>
    </source>
</evidence>
<dbReference type="Proteomes" id="UP000094527">
    <property type="component" value="Unassembled WGS sequence"/>
</dbReference>
<dbReference type="InterPro" id="IPR000182">
    <property type="entry name" value="GNAT_dom"/>
</dbReference>
<keyword evidence="14" id="KW-1185">Reference proteome</keyword>
<dbReference type="OrthoDB" id="47017at2759"/>
<keyword evidence="4" id="KW-0156">Chromatin regulator</keyword>
<dbReference type="PANTHER" id="PTHR14744">
    <property type="entry name" value="N-ALPHA-ACETYLTRANSFERASE 60"/>
    <property type="match status" value="1"/>
</dbReference>
<evidence type="ECO:0000259" key="12">
    <source>
        <dbReference type="PROSITE" id="PS51186"/>
    </source>
</evidence>
<evidence type="ECO:0000256" key="2">
    <source>
        <dbReference type="ARBA" id="ARBA00022679"/>
    </source>
</evidence>
<dbReference type="EC" id="2.3.1.259" evidence="7"/>
<dbReference type="GO" id="GO:0007059">
    <property type="term" value="P:chromosome segregation"/>
    <property type="evidence" value="ECO:0007669"/>
    <property type="project" value="UniProtKB-KW"/>
</dbReference>
<keyword evidence="3" id="KW-0159">Chromosome partition</keyword>
<name>A0A1D2M0H0_ORCCI</name>
<evidence type="ECO:0000256" key="11">
    <source>
        <dbReference type="SAM" id="MobiDB-lite"/>
    </source>
</evidence>
<evidence type="ECO:0000256" key="3">
    <source>
        <dbReference type="ARBA" id="ARBA00022829"/>
    </source>
</evidence>
<dbReference type="GO" id="GO:0120518">
    <property type="term" value="F:protein N-terminal-methionine acetyltransferase activity"/>
    <property type="evidence" value="ECO:0007669"/>
    <property type="project" value="UniProtKB-EC"/>
</dbReference>
<comment type="similarity">
    <text evidence="6">Belongs to the acetyltransferase family. NAA60 subfamily.</text>
</comment>
<dbReference type="SUPFAM" id="SSF55729">
    <property type="entry name" value="Acyl-CoA N-acyltransferases (Nat)"/>
    <property type="match status" value="1"/>
</dbReference>
<dbReference type="InterPro" id="IPR045141">
    <property type="entry name" value="NAA60-like"/>
</dbReference>
<evidence type="ECO:0000256" key="8">
    <source>
        <dbReference type="ARBA" id="ARBA00026144"/>
    </source>
</evidence>
<evidence type="ECO:0000256" key="5">
    <source>
        <dbReference type="ARBA" id="ARBA00023315"/>
    </source>
</evidence>
<dbReference type="PANTHER" id="PTHR14744:SF15">
    <property type="entry name" value="N-ALPHA-ACETYLTRANSFERASE 60"/>
    <property type="match status" value="1"/>
</dbReference>
<accession>A0A1D2M0H0</accession>
<comment type="catalytic activity">
    <reaction evidence="9">
        <text>L-lysyl-[protein] + acetyl-CoA = N(6)-acetyl-L-lysyl-[protein] + CoA + H(+)</text>
        <dbReference type="Rhea" id="RHEA:45948"/>
        <dbReference type="Rhea" id="RHEA-COMP:9752"/>
        <dbReference type="Rhea" id="RHEA-COMP:10731"/>
        <dbReference type="ChEBI" id="CHEBI:15378"/>
        <dbReference type="ChEBI" id="CHEBI:29969"/>
        <dbReference type="ChEBI" id="CHEBI:57287"/>
        <dbReference type="ChEBI" id="CHEBI:57288"/>
        <dbReference type="ChEBI" id="CHEBI:61930"/>
        <dbReference type="EC" id="2.3.1.48"/>
    </reaction>
</comment>
<comment type="caution">
    <text evidence="13">The sequence shown here is derived from an EMBL/GenBank/DDBJ whole genome shotgun (WGS) entry which is preliminary data.</text>
</comment>
<dbReference type="Pfam" id="PF00583">
    <property type="entry name" value="Acetyltransf_1"/>
    <property type="match status" value="1"/>
</dbReference>
<dbReference type="GO" id="GO:0004402">
    <property type="term" value="F:histone acetyltransferase activity"/>
    <property type="evidence" value="ECO:0007669"/>
    <property type="project" value="TreeGrafter"/>
</dbReference>
<dbReference type="InterPro" id="IPR016181">
    <property type="entry name" value="Acyl_CoA_acyltransferase"/>
</dbReference>
<comment type="catalytic activity">
    <reaction evidence="10">
        <text>N-terminal L-methionyl-[transmembrane protein] + acetyl-CoA = N-terminal N(alpha)-acetyl-L-methionyl-[transmembrane protein] + CoA + H(+)</text>
        <dbReference type="Rhea" id="RHEA:50604"/>
        <dbReference type="Rhea" id="RHEA-COMP:12745"/>
        <dbReference type="Rhea" id="RHEA-COMP:12746"/>
        <dbReference type="ChEBI" id="CHEBI:15378"/>
        <dbReference type="ChEBI" id="CHEBI:57287"/>
        <dbReference type="ChEBI" id="CHEBI:57288"/>
        <dbReference type="ChEBI" id="CHEBI:64731"/>
        <dbReference type="ChEBI" id="CHEBI:133414"/>
        <dbReference type="EC" id="2.3.1.259"/>
    </reaction>
</comment>
<keyword evidence="2 13" id="KW-0808">Transferase</keyword>
<dbReference type="AlphaFoldDB" id="A0A1D2M0H0"/>
<dbReference type="Gene3D" id="3.40.630.30">
    <property type="match status" value="1"/>
</dbReference>
<keyword evidence="5" id="KW-0012">Acyltransferase</keyword>
<gene>
    <name evidence="13" type="ORF">Ocin01_20228</name>
</gene>
<feature type="domain" description="N-acetyltransferase" evidence="12">
    <location>
        <begin position="90"/>
        <end position="255"/>
    </location>
</feature>